<feature type="transmembrane region" description="Helical" evidence="2">
    <location>
        <begin position="105"/>
        <end position="124"/>
    </location>
</feature>
<dbReference type="EMBL" id="JAYGGQ010000015">
    <property type="protein sequence ID" value="MEA5456546.1"/>
    <property type="molecule type" value="Genomic_DNA"/>
</dbReference>
<gene>
    <name evidence="3" type="ORF">SPF06_17605</name>
</gene>
<feature type="transmembrane region" description="Helical" evidence="2">
    <location>
        <begin position="176"/>
        <end position="194"/>
    </location>
</feature>
<organism evidence="3 4">
    <name type="scientific">Sinomonas terricola</name>
    <dbReference type="NCBI Taxonomy" id="3110330"/>
    <lineage>
        <taxon>Bacteria</taxon>
        <taxon>Bacillati</taxon>
        <taxon>Actinomycetota</taxon>
        <taxon>Actinomycetes</taxon>
        <taxon>Micrococcales</taxon>
        <taxon>Micrococcaceae</taxon>
        <taxon>Sinomonas</taxon>
    </lineage>
</organism>
<dbReference type="RefSeq" id="WP_323280441.1">
    <property type="nucleotide sequence ID" value="NZ_JAYGGQ010000015.1"/>
</dbReference>
<evidence type="ECO:0000313" key="3">
    <source>
        <dbReference type="EMBL" id="MEA5456546.1"/>
    </source>
</evidence>
<evidence type="ECO:0000256" key="1">
    <source>
        <dbReference type="SAM" id="MobiDB-lite"/>
    </source>
</evidence>
<feature type="transmembrane region" description="Helical" evidence="2">
    <location>
        <begin position="234"/>
        <end position="258"/>
    </location>
</feature>
<keyword evidence="2" id="KW-1133">Transmembrane helix</keyword>
<keyword evidence="2" id="KW-0812">Transmembrane</keyword>
<keyword evidence="4" id="KW-1185">Reference proteome</keyword>
<keyword evidence="2" id="KW-0472">Membrane</keyword>
<dbReference type="Proteomes" id="UP001304769">
    <property type="component" value="Unassembled WGS sequence"/>
</dbReference>
<feature type="transmembrane region" description="Helical" evidence="2">
    <location>
        <begin position="209"/>
        <end position="227"/>
    </location>
</feature>
<sequence>MNPKAILASIFTPWTAARCPGPADTRHIIGSWAARSLLLYFVIERVAAVAWVDPTKPPPSNYVTYDYAQYFISDLGARGCQPRDTGSIYARNICSPLFPVMDLSLIFLGIGIVIAAALITSTVLRVGGHHERFREATARPVGDGAGGVSELRSIGRHVLGEHFGHRVGWRHHLTNATRCFMGLAGVSLVGVGAFPEDYNTPMHVYSTEAFLACSVLTVLFVAVLWWTPRPVVSLAMIVSAGWATYGGAMLLALSWGWLDPNHAYPRGWFERCVVYGFIVGMSILGLTLGSGAKAERRARRAGRHAHVATAPDGNLVLFSSGEGEGSEPASETGSPPAPLPVPVLEGSDARGV</sequence>
<accession>A0ABU5TBS8</accession>
<protein>
    <submittedName>
        <fullName evidence="3">Uncharacterized protein</fullName>
    </submittedName>
</protein>
<name>A0ABU5TBS8_9MICC</name>
<feature type="transmembrane region" description="Helical" evidence="2">
    <location>
        <begin position="273"/>
        <end position="292"/>
    </location>
</feature>
<feature type="region of interest" description="Disordered" evidence="1">
    <location>
        <begin position="318"/>
        <end position="352"/>
    </location>
</feature>
<evidence type="ECO:0000256" key="2">
    <source>
        <dbReference type="SAM" id="Phobius"/>
    </source>
</evidence>
<reference evidence="3 4" key="1">
    <citation type="submission" date="2023-12" db="EMBL/GenBank/DDBJ databases">
        <title>Sinomonas terricola sp. nov, isolated from litchi orchard soil in Guangdong, PR China.</title>
        <authorList>
            <person name="Jiaxin W."/>
            <person name="Yang Z."/>
            <person name="Honghui Z."/>
        </authorList>
    </citation>
    <scope>NUCLEOTIDE SEQUENCE [LARGE SCALE GENOMIC DNA]</scope>
    <source>
        <strain evidence="3 4">JGH33</strain>
    </source>
</reference>
<proteinExistence type="predicted"/>
<evidence type="ECO:0000313" key="4">
    <source>
        <dbReference type="Proteomes" id="UP001304769"/>
    </source>
</evidence>
<comment type="caution">
    <text evidence="3">The sequence shown here is derived from an EMBL/GenBank/DDBJ whole genome shotgun (WGS) entry which is preliminary data.</text>
</comment>